<feature type="signal peptide" evidence="1">
    <location>
        <begin position="1"/>
        <end position="22"/>
    </location>
</feature>
<accession>A0A023FD33</accession>
<organism evidence="2">
    <name type="scientific">Triatoma infestans</name>
    <name type="common">Assassin bug</name>
    <dbReference type="NCBI Taxonomy" id="30076"/>
    <lineage>
        <taxon>Eukaryota</taxon>
        <taxon>Metazoa</taxon>
        <taxon>Ecdysozoa</taxon>
        <taxon>Arthropoda</taxon>
        <taxon>Hexapoda</taxon>
        <taxon>Insecta</taxon>
        <taxon>Pterygota</taxon>
        <taxon>Neoptera</taxon>
        <taxon>Paraneoptera</taxon>
        <taxon>Hemiptera</taxon>
        <taxon>Heteroptera</taxon>
        <taxon>Panheteroptera</taxon>
        <taxon>Cimicomorpha</taxon>
        <taxon>Reduviidae</taxon>
        <taxon>Triatominae</taxon>
        <taxon>Triatoma</taxon>
    </lineage>
</organism>
<evidence type="ECO:0000256" key="1">
    <source>
        <dbReference type="SAM" id="SignalP"/>
    </source>
</evidence>
<sequence length="136" mass="14896">MRAMTTLRVLLAVCCAAYCILAEDVTVPANGELKLMPDQKAGGRLEGQWKISTPEHYYHIVSCGLWSSASGTCKDKILITQGGKKTEVCGEGKNSFYVQQDTNLNTAEIIILTNTPDARAMCTVYSAEKPKEENTF</sequence>
<proteinExistence type="evidence at transcript level"/>
<dbReference type="EMBL" id="GBBI01000098">
    <property type="protein sequence ID" value="JAC18614.1"/>
    <property type="molecule type" value="mRNA"/>
</dbReference>
<feature type="chain" id="PRO_5001516414" evidence="1">
    <location>
        <begin position="23"/>
        <end position="136"/>
    </location>
</feature>
<evidence type="ECO:0000313" key="2">
    <source>
        <dbReference type="EMBL" id="JAC18614.1"/>
    </source>
</evidence>
<name>A0A023FD33_TRIIF</name>
<keyword evidence="1" id="KW-0732">Signal</keyword>
<protein>
    <submittedName>
        <fullName evidence="2">Putative conserved secreted protein</fullName>
    </submittedName>
</protein>
<reference evidence="2" key="1">
    <citation type="journal article" date="2014" name="PLoS Negl. Trop. Dis.">
        <title>An updated insight into the Sialotranscriptome of Triatoma infestans: developmental stage and geographic variations.</title>
        <authorList>
            <person name="Schwarz A."/>
            <person name="Medrano-Mercado N."/>
            <person name="Schaub G.A."/>
            <person name="Struchiner C.J."/>
            <person name="Bargues M.D."/>
            <person name="Levy M.Z."/>
            <person name="Ribeiro J.M."/>
        </authorList>
    </citation>
    <scope>NUCLEOTIDE SEQUENCE</scope>
    <source>
        <strain evidence="2">Chile</strain>
        <tissue evidence="2">Salivary glands</tissue>
    </source>
</reference>
<dbReference type="AlphaFoldDB" id="A0A023FD33"/>